<dbReference type="OrthoDB" id="2013972at2759"/>
<dbReference type="Pfam" id="PF08241">
    <property type="entry name" value="Methyltransf_11"/>
    <property type="match status" value="1"/>
</dbReference>
<reference evidence="2" key="1">
    <citation type="journal article" date="2020" name="Stud. Mycol.">
        <title>101 Dothideomycetes genomes: a test case for predicting lifestyles and emergence of pathogens.</title>
        <authorList>
            <person name="Haridas S."/>
            <person name="Albert R."/>
            <person name="Binder M."/>
            <person name="Bloem J."/>
            <person name="Labutti K."/>
            <person name="Salamov A."/>
            <person name="Andreopoulos B."/>
            <person name="Baker S."/>
            <person name="Barry K."/>
            <person name="Bills G."/>
            <person name="Bluhm B."/>
            <person name="Cannon C."/>
            <person name="Castanera R."/>
            <person name="Culley D."/>
            <person name="Daum C."/>
            <person name="Ezra D."/>
            <person name="Gonzalez J."/>
            <person name="Henrissat B."/>
            <person name="Kuo A."/>
            <person name="Liang C."/>
            <person name="Lipzen A."/>
            <person name="Lutzoni F."/>
            <person name="Magnuson J."/>
            <person name="Mondo S."/>
            <person name="Nolan M."/>
            <person name="Ohm R."/>
            <person name="Pangilinan J."/>
            <person name="Park H.-J."/>
            <person name="Ramirez L."/>
            <person name="Alfaro M."/>
            <person name="Sun H."/>
            <person name="Tritt A."/>
            <person name="Yoshinaga Y."/>
            <person name="Zwiers L.-H."/>
            <person name="Turgeon B."/>
            <person name="Goodwin S."/>
            <person name="Spatafora J."/>
            <person name="Crous P."/>
            <person name="Grigoriev I."/>
        </authorList>
    </citation>
    <scope>NUCLEOTIDE SEQUENCE</scope>
    <source>
        <strain evidence="2">CBS 122367</strain>
    </source>
</reference>
<sequence length="259" mass="28350">MSTTPFIPKQAQEALAVGPAAIWKELYGDLMDELARNLLSLAPPITAISKIHDNGCGNALAELQKAVVADSWPVTTEVVDSNKLTFPDGSFDLSITNMVFAAFKNGTEDVQAAKEIKRTLKPGGPANANAFDHNPRNTIIRDAHHATRGKDAASLPAMYFAYYESSYFRKALGDAEWDSVRYVNSGVWVEIKDLQRFANIAWAVTGQPSTGWTEEDEKNWDNATSTIIPGLQEGRGNGFIEKDGTHHVRSIVTTALLQK</sequence>
<dbReference type="GO" id="GO:0008757">
    <property type="term" value="F:S-adenosylmethionine-dependent methyltransferase activity"/>
    <property type="evidence" value="ECO:0007669"/>
    <property type="project" value="InterPro"/>
</dbReference>
<evidence type="ECO:0000313" key="3">
    <source>
        <dbReference type="Proteomes" id="UP000799291"/>
    </source>
</evidence>
<dbReference type="SUPFAM" id="SSF53335">
    <property type="entry name" value="S-adenosyl-L-methionine-dependent methyltransferases"/>
    <property type="match status" value="1"/>
</dbReference>
<name>A0A6G1IBP7_9PLEO</name>
<accession>A0A6G1IBP7</accession>
<feature type="domain" description="Methyltransferase type 11" evidence="1">
    <location>
        <begin position="60"/>
        <end position="124"/>
    </location>
</feature>
<dbReference type="InterPro" id="IPR029063">
    <property type="entry name" value="SAM-dependent_MTases_sf"/>
</dbReference>
<organism evidence="2 3">
    <name type="scientific">Lentithecium fluviatile CBS 122367</name>
    <dbReference type="NCBI Taxonomy" id="1168545"/>
    <lineage>
        <taxon>Eukaryota</taxon>
        <taxon>Fungi</taxon>
        <taxon>Dikarya</taxon>
        <taxon>Ascomycota</taxon>
        <taxon>Pezizomycotina</taxon>
        <taxon>Dothideomycetes</taxon>
        <taxon>Pleosporomycetidae</taxon>
        <taxon>Pleosporales</taxon>
        <taxon>Massarineae</taxon>
        <taxon>Lentitheciaceae</taxon>
        <taxon>Lentithecium</taxon>
    </lineage>
</organism>
<dbReference type="EMBL" id="MU005657">
    <property type="protein sequence ID" value="KAF2675642.1"/>
    <property type="molecule type" value="Genomic_DNA"/>
</dbReference>
<proteinExistence type="predicted"/>
<dbReference type="AlphaFoldDB" id="A0A6G1IBP7"/>
<evidence type="ECO:0000259" key="1">
    <source>
        <dbReference type="Pfam" id="PF08241"/>
    </source>
</evidence>
<dbReference type="Gene3D" id="3.40.50.150">
    <property type="entry name" value="Vaccinia Virus protein VP39"/>
    <property type="match status" value="1"/>
</dbReference>
<protein>
    <recommendedName>
        <fullName evidence="1">Methyltransferase type 11 domain-containing protein</fullName>
    </recommendedName>
</protein>
<gene>
    <name evidence="2" type="ORF">K458DRAFT_471271</name>
</gene>
<dbReference type="Proteomes" id="UP000799291">
    <property type="component" value="Unassembled WGS sequence"/>
</dbReference>
<evidence type="ECO:0000313" key="2">
    <source>
        <dbReference type="EMBL" id="KAF2675642.1"/>
    </source>
</evidence>
<dbReference type="InterPro" id="IPR013216">
    <property type="entry name" value="Methyltransf_11"/>
</dbReference>
<keyword evidence="3" id="KW-1185">Reference proteome</keyword>